<gene>
    <name evidence="2" type="ORF">DCMF_24290</name>
</gene>
<dbReference type="RefSeq" id="WP_148136817.1">
    <property type="nucleotide sequence ID" value="NZ_CP017634.1"/>
</dbReference>
<evidence type="ECO:0000313" key="3">
    <source>
        <dbReference type="Proteomes" id="UP000323521"/>
    </source>
</evidence>
<proteinExistence type="predicted"/>
<dbReference type="OrthoDB" id="9801163at2"/>
<evidence type="ECO:0000259" key="1">
    <source>
        <dbReference type="Pfam" id="PF04069"/>
    </source>
</evidence>
<evidence type="ECO:0000313" key="2">
    <source>
        <dbReference type="EMBL" id="ATW27453.1"/>
    </source>
</evidence>
<organism evidence="2 3">
    <name type="scientific">Formimonas warabiya</name>
    <dbReference type="NCBI Taxonomy" id="1761012"/>
    <lineage>
        <taxon>Bacteria</taxon>
        <taxon>Bacillati</taxon>
        <taxon>Bacillota</taxon>
        <taxon>Clostridia</taxon>
        <taxon>Eubacteriales</taxon>
        <taxon>Peptococcaceae</taxon>
        <taxon>Candidatus Formimonas</taxon>
    </lineage>
</organism>
<dbReference type="KEGG" id="fwa:DCMF_24290"/>
<dbReference type="InterPro" id="IPR007210">
    <property type="entry name" value="ABC_Gly_betaine_transp_sub-bd"/>
</dbReference>
<sequence>MKYKGIIGKLVLLGLLSVLILALAGCGSSESTGDANDQPKIKNAGDPISIATLSEVEGTSVGQLIVQALIHNGYEVEDKTGSAASVDVMRQAILNKEVDMIFDYDGDAVSYADFGDMDAFRQPGVGWKLIHDYDLEHNQLVWLEPSEANNTFIIATTKEFAAANNIKNMHDFARYVNEGGEVKLITPSYWIDGDQNLPGMEQLYGFKLDRNTQTIIAEGLNERMVAEGKDGANFCLVFANQGSLNELNMTVIDDPLNAELRYSYCPIIRQEVLDKYPEIADILNPIFKGITNDDARYLNEQVQVNGRPGPEVAIEYLTQKGFMQ</sequence>
<dbReference type="Proteomes" id="UP000323521">
    <property type="component" value="Chromosome"/>
</dbReference>
<dbReference type="PROSITE" id="PS51257">
    <property type="entry name" value="PROKAR_LIPOPROTEIN"/>
    <property type="match status" value="1"/>
</dbReference>
<dbReference type="Gene3D" id="3.40.190.120">
    <property type="entry name" value="Osmoprotection protein (prox), domain 2"/>
    <property type="match status" value="1"/>
</dbReference>
<dbReference type="GO" id="GO:0022857">
    <property type="term" value="F:transmembrane transporter activity"/>
    <property type="evidence" value="ECO:0007669"/>
    <property type="project" value="InterPro"/>
</dbReference>
<dbReference type="EMBL" id="CP017634">
    <property type="protein sequence ID" value="ATW27453.1"/>
    <property type="molecule type" value="Genomic_DNA"/>
</dbReference>
<protein>
    <recommendedName>
        <fullName evidence="1">ABC-type glycine betaine transport system substrate-binding domain-containing protein</fullName>
    </recommendedName>
</protein>
<dbReference type="SUPFAM" id="SSF53850">
    <property type="entry name" value="Periplasmic binding protein-like II"/>
    <property type="match status" value="1"/>
</dbReference>
<accession>A0A3G1KY61</accession>
<name>A0A3G1KY61_FORW1</name>
<dbReference type="AlphaFoldDB" id="A0A3G1KY61"/>
<keyword evidence="3" id="KW-1185">Reference proteome</keyword>
<feature type="domain" description="ABC-type glycine betaine transport system substrate-binding" evidence="1">
    <location>
        <begin position="47"/>
        <end position="319"/>
    </location>
</feature>
<dbReference type="GO" id="GO:0043190">
    <property type="term" value="C:ATP-binding cassette (ABC) transporter complex"/>
    <property type="evidence" value="ECO:0007669"/>
    <property type="project" value="InterPro"/>
</dbReference>
<dbReference type="Pfam" id="PF04069">
    <property type="entry name" value="OpuAC"/>
    <property type="match status" value="1"/>
</dbReference>
<dbReference type="Gene3D" id="3.40.190.10">
    <property type="entry name" value="Periplasmic binding protein-like II"/>
    <property type="match status" value="1"/>
</dbReference>
<reference evidence="2 3" key="1">
    <citation type="submission" date="2016-10" db="EMBL/GenBank/DDBJ databases">
        <title>Complete Genome Sequence of Peptococcaceae strain DCMF.</title>
        <authorList>
            <person name="Edwards R.J."/>
            <person name="Holland S.I."/>
            <person name="Deshpande N.P."/>
            <person name="Wong Y.K."/>
            <person name="Ertan H."/>
            <person name="Manefield M."/>
            <person name="Russell T.L."/>
            <person name="Lee M.J."/>
        </authorList>
    </citation>
    <scope>NUCLEOTIDE SEQUENCE [LARGE SCALE GENOMIC DNA]</scope>
    <source>
        <strain evidence="2 3">DCMF</strain>
    </source>
</reference>